<dbReference type="AlphaFoldDB" id="A0A4Y2HXC2"/>
<accession>A0A4Y2HXC2</accession>
<protein>
    <submittedName>
        <fullName evidence="1">Uncharacterized protein</fullName>
    </submittedName>
</protein>
<comment type="caution">
    <text evidence="1">The sequence shown here is derived from an EMBL/GenBank/DDBJ whole genome shotgun (WGS) entry which is preliminary data.</text>
</comment>
<dbReference type="EMBL" id="BGPR01002226">
    <property type="protein sequence ID" value="GBM70030.1"/>
    <property type="molecule type" value="Genomic_DNA"/>
</dbReference>
<gene>
    <name evidence="1" type="ORF">AVEN_220882_1</name>
</gene>
<proteinExistence type="predicted"/>
<evidence type="ECO:0000313" key="2">
    <source>
        <dbReference type="Proteomes" id="UP000499080"/>
    </source>
</evidence>
<sequence>MSGDLGGKRKHHFFVCSDAANPTIRNHIVEGFSHFQIPVWRSRKTWGLEQDKVYVPPLPLNLKELLTRLGNALNLVTPDILKRVWEEIDYRLDVVRMTR</sequence>
<organism evidence="1 2">
    <name type="scientific">Araneus ventricosus</name>
    <name type="common">Orbweaver spider</name>
    <name type="synonym">Epeira ventricosa</name>
    <dbReference type="NCBI Taxonomy" id="182803"/>
    <lineage>
        <taxon>Eukaryota</taxon>
        <taxon>Metazoa</taxon>
        <taxon>Ecdysozoa</taxon>
        <taxon>Arthropoda</taxon>
        <taxon>Chelicerata</taxon>
        <taxon>Arachnida</taxon>
        <taxon>Araneae</taxon>
        <taxon>Araneomorphae</taxon>
        <taxon>Entelegynae</taxon>
        <taxon>Araneoidea</taxon>
        <taxon>Araneidae</taxon>
        <taxon>Araneus</taxon>
    </lineage>
</organism>
<keyword evidence="2" id="KW-1185">Reference proteome</keyword>
<evidence type="ECO:0000313" key="1">
    <source>
        <dbReference type="EMBL" id="GBM70030.1"/>
    </source>
</evidence>
<name>A0A4Y2HXC2_ARAVE</name>
<dbReference type="OrthoDB" id="6435261at2759"/>
<reference evidence="1 2" key="1">
    <citation type="journal article" date="2019" name="Sci. Rep.">
        <title>Orb-weaving spider Araneus ventricosus genome elucidates the spidroin gene catalogue.</title>
        <authorList>
            <person name="Kono N."/>
            <person name="Nakamura H."/>
            <person name="Ohtoshi R."/>
            <person name="Moran D.A.P."/>
            <person name="Shinohara A."/>
            <person name="Yoshida Y."/>
            <person name="Fujiwara M."/>
            <person name="Mori M."/>
            <person name="Tomita M."/>
            <person name="Arakawa K."/>
        </authorList>
    </citation>
    <scope>NUCLEOTIDE SEQUENCE [LARGE SCALE GENOMIC DNA]</scope>
</reference>
<dbReference type="Proteomes" id="UP000499080">
    <property type="component" value="Unassembled WGS sequence"/>
</dbReference>